<dbReference type="EMBL" id="WBMO01000001">
    <property type="protein sequence ID" value="MDV2475961.1"/>
    <property type="molecule type" value="Genomic_DNA"/>
</dbReference>
<dbReference type="PANTHER" id="PTHR30055">
    <property type="entry name" value="HTH-TYPE TRANSCRIPTIONAL REGULATOR RUTR"/>
    <property type="match status" value="1"/>
</dbReference>
<evidence type="ECO:0000256" key="1">
    <source>
        <dbReference type="ARBA" id="ARBA00023015"/>
    </source>
</evidence>
<feature type="domain" description="HTH tetR-type" evidence="5">
    <location>
        <begin position="7"/>
        <end position="67"/>
    </location>
</feature>
<dbReference type="SUPFAM" id="SSF46689">
    <property type="entry name" value="Homeodomain-like"/>
    <property type="match status" value="1"/>
</dbReference>
<evidence type="ECO:0000259" key="5">
    <source>
        <dbReference type="PROSITE" id="PS50977"/>
    </source>
</evidence>
<accession>A0ABU3WPP6</accession>
<evidence type="ECO:0000313" key="6">
    <source>
        <dbReference type="EMBL" id="MDV2475961.1"/>
    </source>
</evidence>
<dbReference type="PROSITE" id="PS50977">
    <property type="entry name" value="HTH_TETR_2"/>
    <property type="match status" value="1"/>
</dbReference>
<evidence type="ECO:0000256" key="2">
    <source>
        <dbReference type="ARBA" id="ARBA00023125"/>
    </source>
</evidence>
<reference evidence="6 7" key="1">
    <citation type="submission" date="2019-10" db="EMBL/GenBank/DDBJ databases">
        <title>Draft Genome Assembly of Rhodococcus zopfii DSM44189.</title>
        <authorList>
            <person name="Sutton J.M."/>
            <person name="Akob D.M."/>
            <person name="Bushman T.J."/>
        </authorList>
    </citation>
    <scope>NUCLEOTIDE SEQUENCE [LARGE SCALE GENOMIC DNA]</scope>
    <source>
        <strain evidence="6 7">DSM 44189</strain>
    </source>
</reference>
<keyword evidence="2 4" id="KW-0238">DNA-binding</keyword>
<dbReference type="InterPro" id="IPR009057">
    <property type="entry name" value="Homeodomain-like_sf"/>
</dbReference>
<keyword evidence="3" id="KW-0804">Transcription</keyword>
<dbReference type="SUPFAM" id="SSF48498">
    <property type="entry name" value="Tetracyclin repressor-like, C-terminal domain"/>
    <property type="match status" value="1"/>
</dbReference>
<dbReference type="Proteomes" id="UP001275440">
    <property type="component" value="Unassembled WGS sequence"/>
</dbReference>
<evidence type="ECO:0000256" key="3">
    <source>
        <dbReference type="ARBA" id="ARBA00023163"/>
    </source>
</evidence>
<dbReference type="PANTHER" id="PTHR30055:SF234">
    <property type="entry name" value="HTH-TYPE TRANSCRIPTIONAL REGULATOR BETI"/>
    <property type="match status" value="1"/>
</dbReference>
<comment type="caution">
    <text evidence="6">The sequence shown here is derived from an EMBL/GenBank/DDBJ whole genome shotgun (WGS) entry which is preliminary data.</text>
</comment>
<evidence type="ECO:0000313" key="7">
    <source>
        <dbReference type="Proteomes" id="UP001275440"/>
    </source>
</evidence>
<name>A0ABU3WPP6_9NOCA</name>
<dbReference type="InterPro" id="IPR050109">
    <property type="entry name" value="HTH-type_TetR-like_transc_reg"/>
</dbReference>
<proteinExistence type="predicted"/>
<keyword evidence="1" id="KW-0805">Transcription regulation</keyword>
<gene>
    <name evidence="6" type="ORF">F8M49_12480</name>
</gene>
<dbReference type="InterPro" id="IPR036271">
    <property type="entry name" value="Tet_transcr_reg_TetR-rel_C_sf"/>
</dbReference>
<sequence length="200" mass="21726">MTSRKGAKRQAELLDSAERVLMSVGNANASMRDFAAAADVRLGHLQHYYPTRADLIRAVLERALQRSLERVSAATKFVDEVDTEVTLTESETARLFHTLLAEHDDPSCVRMFMEIWGIAVSDKATAAVVRDFYTQYVGHITDLVSCVRPELDRPRCSAVAAAVVSLLEGAAVVHSSIGIEGSADSRSEIVRSAVALVHGS</sequence>
<feature type="DNA-binding region" description="H-T-H motif" evidence="4">
    <location>
        <begin position="30"/>
        <end position="49"/>
    </location>
</feature>
<dbReference type="Pfam" id="PF00440">
    <property type="entry name" value="TetR_N"/>
    <property type="match status" value="1"/>
</dbReference>
<evidence type="ECO:0000256" key="4">
    <source>
        <dbReference type="PROSITE-ProRule" id="PRU00335"/>
    </source>
</evidence>
<protein>
    <submittedName>
        <fullName evidence="6">TetR/AcrR family transcriptional regulator</fullName>
    </submittedName>
</protein>
<dbReference type="InterPro" id="IPR001647">
    <property type="entry name" value="HTH_TetR"/>
</dbReference>
<dbReference type="Gene3D" id="1.10.357.10">
    <property type="entry name" value="Tetracycline Repressor, domain 2"/>
    <property type="match status" value="1"/>
</dbReference>
<keyword evidence="7" id="KW-1185">Reference proteome</keyword>
<organism evidence="6 7">
    <name type="scientific">Rhodococcus zopfii</name>
    <dbReference type="NCBI Taxonomy" id="43772"/>
    <lineage>
        <taxon>Bacteria</taxon>
        <taxon>Bacillati</taxon>
        <taxon>Actinomycetota</taxon>
        <taxon>Actinomycetes</taxon>
        <taxon>Mycobacteriales</taxon>
        <taxon>Nocardiaceae</taxon>
        <taxon>Rhodococcus</taxon>
    </lineage>
</organism>